<dbReference type="AlphaFoldDB" id="A0A1Q6DVQ0"/>
<proteinExistence type="predicted"/>
<sequence length="317" mass="35180">MQLLSQVIDRLILLTKSILPLVILGIIGGNILIEFGLTKKLSKPIKPFLRISNLPDKTSAPFITLIASGAAAYSMFSNFYEKNYYNEKQIIVAVISSTFFSYLGHIPTYYLPFVLPVLGLKTGLMYLSIELFVGLMITLTGALIGYRKLNEPNEEKDDIRGFEVKHDWRKKIKSGTKKSIPTLKKIVPRLVIIYLVASIALSLNLFDPITNFSEPVTKLVGLPGESSTIIALRFVDVYSSIILAGNLLSEGVLTSIQIILALLVGGIISIGIFFFRYSLPEDIAYFGAETGTKIALISLIAELVFRVFIILFVFIIF</sequence>
<feature type="transmembrane region" description="Helical" evidence="1">
    <location>
        <begin position="12"/>
        <end position="33"/>
    </location>
</feature>
<dbReference type="PANTHER" id="PTHR38139">
    <property type="entry name" value="GATE DOMAIN-CONTAINING PROTEIN"/>
    <property type="match status" value="1"/>
</dbReference>
<feature type="transmembrane region" description="Helical" evidence="1">
    <location>
        <begin position="123"/>
        <end position="146"/>
    </location>
</feature>
<evidence type="ECO:0000313" key="4">
    <source>
        <dbReference type="Proteomes" id="UP000185744"/>
    </source>
</evidence>
<protein>
    <submittedName>
        <fullName evidence="3">Membrane protein</fullName>
    </submittedName>
</protein>
<keyword evidence="1" id="KW-1133">Transmembrane helix</keyword>
<dbReference type="Pfam" id="PF07670">
    <property type="entry name" value="Gate"/>
    <property type="match status" value="1"/>
</dbReference>
<organism evidence="3 4">
    <name type="scientific">Methanohalarchaeum thermophilum</name>
    <dbReference type="NCBI Taxonomy" id="1903181"/>
    <lineage>
        <taxon>Archaea</taxon>
        <taxon>Methanobacteriati</taxon>
        <taxon>Methanobacteriota</taxon>
        <taxon>Methanonatronarchaeia</taxon>
        <taxon>Methanonatronarchaeales</taxon>
        <taxon>Methanonatronarchaeaceae</taxon>
        <taxon>Candidatus Methanohalarchaeum</taxon>
    </lineage>
</organism>
<feature type="domain" description="Nucleoside transporter/FeoB GTPase Gate" evidence="2">
    <location>
        <begin position="16"/>
        <end position="110"/>
    </location>
</feature>
<gene>
    <name evidence="3" type="ORF">BTN85_0909</name>
</gene>
<accession>A0A1Q6DVQ0</accession>
<dbReference type="PANTHER" id="PTHR38139:SF1">
    <property type="entry name" value="NUCLEOSIDE TRANSPORTER_FEOB GTPASE GATE DOMAIN-CONTAINING PROTEIN"/>
    <property type="match status" value="1"/>
</dbReference>
<feature type="transmembrane region" description="Helical" evidence="1">
    <location>
        <begin position="294"/>
        <end position="316"/>
    </location>
</feature>
<dbReference type="EMBL" id="MSDW01000001">
    <property type="protein sequence ID" value="OKY78418.1"/>
    <property type="molecule type" value="Genomic_DNA"/>
</dbReference>
<keyword evidence="4" id="KW-1185">Reference proteome</keyword>
<dbReference type="Proteomes" id="UP000185744">
    <property type="component" value="Unassembled WGS sequence"/>
</dbReference>
<evidence type="ECO:0000259" key="2">
    <source>
        <dbReference type="Pfam" id="PF07670"/>
    </source>
</evidence>
<reference evidence="3" key="1">
    <citation type="submission" date="2016-12" db="EMBL/GenBank/DDBJ databases">
        <title>Discovery of methanogenic haloarchaea.</title>
        <authorList>
            <person name="Sorokin D.Y."/>
            <person name="Makarova K.S."/>
            <person name="Abbas B."/>
            <person name="Ferrer M."/>
            <person name="Golyshin P.N."/>
        </authorList>
    </citation>
    <scope>NUCLEOTIDE SEQUENCE [LARGE SCALE GENOMIC DNA]</scope>
    <source>
        <strain evidence="3">HMET1</strain>
    </source>
</reference>
<keyword evidence="1" id="KW-0472">Membrane</keyword>
<evidence type="ECO:0000256" key="1">
    <source>
        <dbReference type="SAM" id="Phobius"/>
    </source>
</evidence>
<dbReference type="STRING" id="1903181.BTN85_0909"/>
<feature type="transmembrane region" description="Helical" evidence="1">
    <location>
        <begin position="90"/>
        <end position="111"/>
    </location>
</feature>
<feature type="transmembrane region" description="Helical" evidence="1">
    <location>
        <begin position="252"/>
        <end position="274"/>
    </location>
</feature>
<keyword evidence="1" id="KW-0812">Transmembrane</keyword>
<dbReference type="InterPro" id="IPR011642">
    <property type="entry name" value="Gate_dom"/>
</dbReference>
<dbReference type="InParanoid" id="A0A1Q6DVQ0"/>
<feature type="transmembrane region" description="Helical" evidence="1">
    <location>
        <begin position="186"/>
        <end position="206"/>
    </location>
</feature>
<comment type="caution">
    <text evidence="3">The sequence shown here is derived from an EMBL/GenBank/DDBJ whole genome shotgun (WGS) entry which is preliminary data.</text>
</comment>
<evidence type="ECO:0000313" key="3">
    <source>
        <dbReference type="EMBL" id="OKY78418.1"/>
    </source>
</evidence>
<feature type="transmembrane region" description="Helical" evidence="1">
    <location>
        <begin position="59"/>
        <end position="78"/>
    </location>
</feature>
<dbReference type="InterPro" id="IPR038880">
    <property type="entry name" value="MJ0871-like"/>
</dbReference>
<name>A0A1Q6DVQ0_METT1</name>